<evidence type="ECO:0000313" key="7">
    <source>
        <dbReference type="Proteomes" id="UP000008144"/>
    </source>
</evidence>
<dbReference type="STRING" id="7719.ENSCINP00000016627"/>
<evidence type="ECO:0000256" key="5">
    <source>
        <dbReference type="SAM" id="MobiDB-lite"/>
    </source>
</evidence>
<dbReference type="GeneTree" id="ENSGT00390000013948"/>
<dbReference type="AlphaFoldDB" id="F6VGF9"/>
<keyword evidence="2" id="KW-0240">DNA-directed RNA polymerase</keyword>
<dbReference type="GO" id="GO:0003677">
    <property type="term" value="F:DNA binding"/>
    <property type="evidence" value="ECO:0007669"/>
    <property type="project" value="InterPro"/>
</dbReference>
<evidence type="ECO:0000256" key="1">
    <source>
        <dbReference type="ARBA" id="ARBA00004123"/>
    </source>
</evidence>
<dbReference type="HOGENOM" id="CLU_042288_0_0_1"/>
<feature type="compositionally biased region" description="Basic and acidic residues" evidence="5">
    <location>
        <begin position="246"/>
        <end position="260"/>
    </location>
</feature>
<accession>F6VGF9</accession>
<dbReference type="Pfam" id="PF05132">
    <property type="entry name" value="RNA_pol_Rpc4"/>
    <property type="match status" value="1"/>
</dbReference>
<reference evidence="7" key="1">
    <citation type="journal article" date="2002" name="Science">
        <title>The draft genome of Ciona intestinalis: insights into chordate and vertebrate origins.</title>
        <authorList>
            <person name="Dehal P."/>
            <person name="Satou Y."/>
            <person name="Campbell R.K."/>
            <person name="Chapman J."/>
            <person name="Degnan B."/>
            <person name="De Tomaso A."/>
            <person name="Davidson B."/>
            <person name="Di Gregorio A."/>
            <person name="Gelpke M."/>
            <person name="Goodstein D.M."/>
            <person name="Harafuji N."/>
            <person name="Hastings K.E."/>
            <person name="Ho I."/>
            <person name="Hotta K."/>
            <person name="Huang W."/>
            <person name="Kawashima T."/>
            <person name="Lemaire P."/>
            <person name="Martinez D."/>
            <person name="Meinertzhagen I.A."/>
            <person name="Necula S."/>
            <person name="Nonaka M."/>
            <person name="Putnam N."/>
            <person name="Rash S."/>
            <person name="Saiga H."/>
            <person name="Satake M."/>
            <person name="Terry A."/>
            <person name="Yamada L."/>
            <person name="Wang H.G."/>
            <person name="Awazu S."/>
            <person name="Azumi K."/>
            <person name="Boore J."/>
            <person name="Branno M."/>
            <person name="Chin-Bow S."/>
            <person name="DeSantis R."/>
            <person name="Doyle S."/>
            <person name="Francino P."/>
            <person name="Keys D.N."/>
            <person name="Haga S."/>
            <person name="Hayashi H."/>
            <person name="Hino K."/>
            <person name="Imai K.S."/>
            <person name="Inaba K."/>
            <person name="Kano S."/>
            <person name="Kobayashi K."/>
            <person name="Kobayashi M."/>
            <person name="Lee B.I."/>
            <person name="Makabe K.W."/>
            <person name="Manohar C."/>
            <person name="Matassi G."/>
            <person name="Medina M."/>
            <person name="Mochizuki Y."/>
            <person name="Mount S."/>
            <person name="Morishita T."/>
            <person name="Miura S."/>
            <person name="Nakayama A."/>
            <person name="Nishizaka S."/>
            <person name="Nomoto H."/>
            <person name="Ohta F."/>
            <person name="Oishi K."/>
            <person name="Rigoutsos I."/>
            <person name="Sano M."/>
            <person name="Sasaki A."/>
            <person name="Sasakura Y."/>
            <person name="Shoguchi E."/>
            <person name="Shin-i T."/>
            <person name="Spagnuolo A."/>
            <person name="Stainier D."/>
            <person name="Suzuki M.M."/>
            <person name="Tassy O."/>
            <person name="Takatori N."/>
            <person name="Tokuoka M."/>
            <person name="Yagi K."/>
            <person name="Yoshizaki F."/>
            <person name="Wada S."/>
            <person name="Zhang C."/>
            <person name="Hyatt P.D."/>
            <person name="Larimer F."/>
            <person name="Detter C."/>
            <person name="Doggett N."/>
            <person name="Glavina T."/>
            <person name="Hawkins T."/>
            <person name="Richardson P."/>
            <person name="Lucas S."/>
            <person name="Kohara Y."/>
            <person name="Levine M."/>
            <person name="Satoh N."/>
            <person name="Rokhsar D.S."/>
        </authorList>
    </citation>
    <scope>NUCLEOTIDE SEQUENCE [LARGE SCALE GENOMIC DNA]</scope>
</reference>
<comment type="subcellular location">
    <subcellularLocation>
        <location evidence="1">Nucleus</location>
    </subcellularLocation>
</comment>
<dbReference type="GO" id="GO:0042797">
    <property type="term" value="P:tRNA transcription by RNA polymerase III"/>
    <property type="evidence" value="ECO:0000318"/>
    <property type="project" value="GO_Central"/>
</dbReference>
<feature type="compositionally biased region" description="Polar residues" evidence="5">
    <location>
        <begin position="131"/>
        <end position="146"/>
    </location>
</feature>
<evidence type="ECO:0000313" key="6">
    <source>
        <dbReference type="Ensembl" id="ENSCINP00000016627.3"/>
    </source>
</evidence>
<evidence type="ECO:0000256" key="3">
    <source>
        <dbReference type="ARBA" id="ARBA00023163"/>
    </source>
</evidence>
<feature type="compositionally biased region" description="Basic and acidic residues" evidence="5">
    <location>
        <begin position="65"/>
        <end position="80"/>
    </location>
</feature>
<dbReference type="InterPro" id="IPR007811">
    <property type="entry name" value="RPC4"/>
</dbReference>
<feature type="region of interest" description="Disordered" evidence="5">
    <location>
        <begin position="1"/>
        <end position="150"/>
    </location>
</feature>
<reference evidence="6" key="3">
    <citation type="submission" date="2025-09" db="UniProtKB">
        <authorList>
            <consortium name="Ensembl"/>
        </authorList>
    </citation>
    <scope>IDENTIFICATION</scope>
</reference>
<dbReference type="Ensembl" id="ENSCINT00000016627.3">
    <property type="protein sequence ID" value="ENSCINP00000016627.3"/>
    <property type="gene ID" value="ENSCING00000008141.3"/>
</dbReference>
<dbReference type="FunCoup" id="F6VGF9">
    <property type="interactions" value="96"/>
</dbReference>
<dbReference type="OrthoDB" id="5836119at2759"/>
<keyword evidence="4" id="KW-0539">Nucleus</keyword>
<evidence type="ECO:0000256" key="2">
    <source>
        <dbReference type="ARBA" id="ARBA00022478"/>
    </source>
</evidence>
<dbReference type="InParanoid" id="F6VGF9"/>
<keyword evidence="7" id="KW-1185">Reference proteome</keyword>
<gene>
    <name evidence="6" type="primary">LOC100184400</name>
</gene>
<dbReference type="KEGG" id="cin:100184400"/>
<reference evidence="6" key="2">
    <citation type="submission" date="2025-08" db="UniProtKB">
        <authorList>
            <consortium name="Ensembl"/>
        </authorList>
    </citation>
    <scope>IDENTIFICATION</scope>
</reference>
<proteinExistence type="predicted"/>
<dbReference type="PANTHER" id="PTHR13408">
    <property type="entry name" value="DNA-DIRECTED RNA POLYMERASE III"/>
    <property type="match status" value="1"/>
</dbReference>
<dbReference type="Proteomes" id="UP000008144">
    <property type="component" value="Unassembled WGS sequence"/>
</dbReference>
<dbReference type="GeneID" id="100184400"/>
<feature type="region of interest" description="Disordered" evidence="5">
    <location>
        <begin position="235"/>
        <end position="261"/>
    </location>
</feature>
<protein>
    <submittedName>
        <fullName evidence="6">DNA-directed RNA polymerase III subunit RPC4</fullName>
    </submittedName>
</protein>
<feature type="compositionally biased region" description="Low complexity" evidence="5">
    <location>
        <begin position="26"/>
        <end position="38"/>
    </location>
</feature>
<dbReference type="OMA" id="GTWDKTV"/>
<dbReference type="RefSeq" id="XP_002124788.2">
    <property type="nucleotide sequence ID" value="XM_002124752.5"/>
</dbReference>
<accession>A0A1W2W9E4</accession>
<dbReference type="GO" id="GO:0005666">
    <property type="term" value="C:RNA polymerase III complex"/>
    <property type="evidence" value="ECO:0000318"/>
    <property type="project" value="GO_Central"/>
</dbReference>
<name>F6VGF9_CIOIN</name>
<organism evidence="6 7">
    <name type="scientific">Ciona intestinalis</name>
    <name type="common">Transparent sea squirt</name>
    <name type="synonym">Ascidia intestinalis</name>
    <dbReference type="NCBI Taxonomy" id="7719"/>
    <lineage>
        <taxon>Eukaryota</taxon>
        <taxon>Metazoa</taxon>
        <taxon>Chordata</taxon>
        <taxon>Tunicata</taxon>
        <taxon>Ascidiacea</taxon>
        <taxon>Phlebobranchia</taxon>
        <taxon>Cionidae</taxon>
        <taxon>Ciona</taxon>
    </lineage>
</organism>
<keyword evidence="3" id="KW-0804">Transcription</keyword>
<evidence type="ECO:0000256" key="4">
    <source>
        <dbReference type="ARBA" id="ARBA00023242"/>
    </source>
</evidence>
<dbReference type="PANTHER" id="PTHR13408:SF0">
    <property type="entry name" value="DNA-DIRECTED RNA POLYMERASE III SUBUNIT RPC4"/>
    <property type="match status" value="1"/>
</dbReference>
<sequence length="349" mass="38210">MASKQKTPAKVKEEQSSLTRPGRLKSSSSSMKSDQSPSRLPSLRGPRDLTLGGIKKKTFSPVIPVRKERIKTEVKEEKPSTKQPRIKRERSNPSRGRGRGRGRGFKQEIIQSHSIFESGPTVERSDRGRGTSMTSSSVTSEAQIQKPTIKKETVDLLQEKAESEETMKKLEAGNTAIIAGLENDEKLKPVVLPVASNDKPAKIKESQPCPTNPLQCSRVFRWEGKEKLILLQIPDSLPGVPPSGEDEVKAESTTKKETTQDSHCSLDQLSEGRIGKIQILKSGRCRLVLGGVTMEMRTGTPSSFAEELVSIRLPPEGSPDTSKGHMSILGSVNEKIVCVPDIASLLKVK</sequence>